<evidence type="ECO:0000256" key="10">
    <source>
        <dbReference type="ARBA" id="ARBA00023160"/>
    </source>
</evidence>
<evidence type="ECO:0000313" key="15">
    <source>
        <dbReference type="EnsemblPlants" id="Pp3c25_6570V3.1"/>
    </source>
</evidence>
<keyword evidence="6 11" id="KW-0378">Hydrolase</keyword>
<dbReference type="Pfam" id="PF20791">
    <property type="entry name" value="Acyl-ACP_TE_C"/>
    <property type="match status" value="1"/>
</dbReference>
<dbReference type="InterPro" id="IPR002864">
    <property type="entry name" value="Acyl-ACP_thioesterase_NHD"/>
</dbReference>
<keyword evidence="4 11" id="KW-0150">Chloroplast</keyword>
<dbReference type="InterPro" id="IPR045023">
    <property type="entry name" value="FATA/B"/>
</dbReference>
<dbReference type="Gene3D" id="3.10.129.10">
    <property type="entry name" value="Hotdog Thioesterase"/>
    <property type="match status" value="1"/>
</dbReference>
<dbReference type="PaxDb" id="3218-PP1S88_141V6.1"/>
<accession>A0A2K1IE18</accession>
<comment type="similarity">
    <text evidence="2 11">Belongs to the acyl-ACP thioesterase family.</text>
</comment>
<organism evidence="14">
    <name type="scientific">Physcomitrium patens</name>
    <name type="common">Spreading-leaved earth moss</name>
    <name type="synonym">Physcomitrella patens</name>
    <dbReference type="NCBI Taxonomy" id="3218"/>
    <lineage>
        <taxon>Eukaryota</taxon>
        <taxon>Viridiplantae</taxon>
        <taxon>Streptophyta</taxon>
        <taxon>Embryophyta</taxon>
        <taxon>Bryophyta</taxon>
        <taxon>Bryophytina</taxon>
        <taxon>Bryopsida</taxon>
        <taxon>Funariidae</taxon>
        <taxon>Funariales</taxon>
        <taxon>Funariaceae</taxon>
        <taxon>Physcomitrium</taxon>
    </lineage>
</organism>
<dbReference type="InterPro" id="IPR049427">
    <property type="entry name" value="Acyl-ACP_TE_C"/>
</dbReference>
<dbReference type="GO" id="GO:0009507">
    <property type="term" value="C:chloroplast"/>
    <property type="evidence" value="ECO:0007669"/>
    <property type="project" value="UniProtKB-SubCell"/>
</dbReference>
<keyword evidence="10 11" id="KW-0275">Fatty acid biosynthesis</keyword>
<keyword evidence="9 11" id="KW-0443">Lipid metabolism</keyword>
<name>A0A2K1IE18_PHYPA</name>
<proteinExistence type="inferred from homology"/>
<dbReference type="Proteomes" id="UP000006727">
    <property type="component" value="Chromosome 25"/>
</dbReference>
<reference evidence="15" key="3">
    <citation type="submission" date="2020-12" db="UniProtKB">
        <authorList>
            <consortium name="EnsemblPlants"/>
        </authorList>
    </citation>
    <scope>IDENTIFICATION</scope>
</reference>
<dbReference type="Pfam" id="PF01643">
    <property type="entry name" value="Acyl-ACP_TE"/>
    <property type="match status" value="1"/>
</dbReference>
<feature type="domain" description="Acyl-ACP thioesterase-like C-terminal" evidence="13">
    <location>
        <begin position="204"/>
        <end position="274"/>
    </location>
</feature>
<evidence type="ECO:0000313" key="16">
    <source>
        <dbReference type="Proteomes" id="UP000006727"/>
    </source>
</evidence>
<evidence type="ECO:0000259" key="13">
    <source>
        <dbReference type="Pfam" id="PF20791"/>
    </source>
</evidence>
<reference evidence="14 16" key="1">
    <citation type="journal article" date="2008" name="Science">
        <title>The Physcomitrella genome reveals evolutionary insights into the conquest of land by plants.</title>
        <authorList>
            <person name="Rensing S."/>
            <person name="Lang D."/>
            <person name="Zimmer A."/>
            <person name="Terry A."/>
            <person name="Salamov A."/>
            <person name="Shapiro H."/>
            <person name="Nishiyama T."/>
            <person name="Perroud P.-F."/>
            <person name="Lindquist E."/>
            <person name="Kamisugi Y."/>
            <person name="Tanahashi T."/>
            <person name="Sakakibara K."/>
            <person name="Fujita T."/>
            <person name="Oishi K."/>
            <person name="Shin-I T."/>
            <person name="Kuroki Y."/>
            <person name="Toyoda A."/>
            <person name="Suzuki Y."/>
            <person name="Hashimoto A."/>
            <person name="Yamaguchi K."/>
            <person name="Sugano A."/>
            <person name="Kohara Y."/>
            <person name="Fujiyama A."/>
            <person name="Anterola A."/>
            <person name="Aoki S."/>
            <person name="Ashton N."/>
            <person name="Barbazuk W.B."/>
            <person name="Barker E."/>
            <person name="Bennetzen J."/>
            <person name="Bezanilla M."/>
            <person name="Blankenship R."/>
            <person name="Cho S.H."/>
            <person name="Dutcher S."/>
            <person name="Estelle M."/>
            <person name="Fawcett J.A."/>
            <person name="Gundlach H."/>
            <person name="Hanada K."/>
            <person name="Heyl A."/>
            <person name="Hicks K.A."/>
            <person name="Hugh J."/>
            <person name="Lohr M."/>
            <person name="Mayer K."/>
            <person name="Melkozernov A."/>
            <person name="Murata T."/>
            <person name="Nelson D."/>
            <person name="Pils B."/>
            <person name="Prigge M."/>
            <person name="Reiss B."/>
            <person name="Renner T."/>
            <person name="Rombauts S."/>
            <person name="Rushton P."/>
            <person name="Sanderfoot A."/>
            <person name="Schween G."/>
            <person name="Shiu S.-H."/>
            <person name="Stueber K."/>
            <person name="Theodoulou F.L."/>
            <person name="Tu H."/>
            <person name="Van de Peer Y."/>
            <person name="Verrier P.J."/>
            <person name="Waters E."/>
            <person name="Wood A."/>
            <person name="Yang L."/>
            <person name="Cove D."/>
            <person name="Cuming A."/>
            <person name="Hasebe M."/>
            <person name="Lucas S."/>
            <person name="Mishler D.B."/>
            <person name="Reski R."/>
            <person name="Grigoriev I."/>
            <person name="Quatrano R.S."/>
            <person name="Boore J.L."/>
        </authorList>
    </citation>
    <scope>NUCLEOTIDE SEQUENCE [LARGE SCALE GENOMIC DNA]</scope>
    <source>
        <strain evidence="15 16">cv. Gransden 2004</strain>
    </source>
</reference>
<dbReference type="Gramene" id="Pp3c25_6570V3.1">
    <property type="protein sequence ID" value="Pp3c25_6570V3.1"/>
    <property type="gene ID" value="Pp3c25_6570"/>
</dbReference>
<evidence type="ECO:0000256" key="5">
    <source>
        <dbReference type="ARBA" id="ARBA00022640"/>
    </source>
</evidence>
<dbReference type="PANTHER" id="PTHR31727">
    <property type="entry name" value="OLEOYL-ACYL CARRIER PROTEIN THIOESTERASE 1, CHLOROPLASTIC"/>
    <property type="match status" value="1"/>
</dbReference>
<keyword evidence="3 11" id="KW-0444">Lipid biosynthesis</keyword>
<dbReference type="EnsemblPlants" id="Pp3c25_6570V3.1">
    <property type="protein sequence ID" value="Pp3c25_6570V3.1"/>
    <property type="gene ID" value="Pp3c25_6570"/>
</dbReference>
<dbReference type="InParanoid" id="A0A2K1IE18"/>
<evidence type="ECO:0000256" key="1">
    <source>
        <dbReference type="ARBA" id="ARBA00004229"/>
    </source>
</evidence>
<dbReference type="GO" id="GO:0016297">
    <property type="term" value="F:fatty acyl-[ACP] hydrolase activity"/>
    <property type="evidence" value="ECO:0000318"/>
    <property type="project" value="GO_Central"/>
</dbReference>
<comment type="function">
    <text evidence="11">Plays an essential role in chain termination during de novo fatty acid synthesis.</text>
</comment>
<evidence type="ECO:0000313" key="14">
    <source>
        <dbReference type="EMBL" id="PNR27524.1"/>
    </source>
</evidence>
<dbReference type="FunFam" id="3.10.129.10:FF:000014">
    <property type="entry name" value="Acyl-[acyl-carrier-protein] hydrolase"/>
    <property type="match status" value="1"/>
</dbReference>
<gene>
    <name evidence="14" type="ORF">PHYPA_029676</name>
</gene>
<evidence type="ECO:0000256" key="4">
    <source>
        <dbReference type="ARBA" id="ARBA00022528"/>
    </source>
</evidence>
<evidence type="ECO:0000256" key="7">
    <source>
        <dbReference type="ARBA" id="ARBA00022832"/>
    </source>
</evidence>
<dbReference type="PANTHER" id="PTHR31727:SF18">
    <property type="entry name" value="ACYL-[ACYL-CARRIER-PROTEIN] HYDROLASE"/>
    <property type="match status" value="1"/>
</dbReference>
<dbReference type="EC" id="3.1.2.-" evidence="11"/>
<keyword evidence="16" id="KW-1185">Reference proteome</keyword>
<comment type="subcellular location">
    <subcellularLocation>
        <location evidence="1 11">Plastid</location>
        <location evidence="1 11">Chloroplast</location>
    </subcellularLocation>
</comment>
<keyword evidence="7 11" id="KW-0276">Fatty acid metabolism</keyword>
<dbReference type="AlphaFoldDB" id="A0A2K1IE18"/>
<evidence type="ECO:0000259" key="12">
    <source>
        <dbReference type="Pfam" id="PF01643"/>
    </source>
</evidence>
<reference evidence="14 16" key="2">
    <citation type="journal article" date="2018" name="Plant J.">
        <title>The Physcomitrella patens chromosome-scale assembly reveals moss genome structure and evolution.</title>
        <authorList>
            <person name="Lang D."/>
            <person name="Ullrich K.K."/>
            <person name="Murat F."/>
            <person name="Fuchs J."/>
            <person name="Jenkins J."/>
            <person name="Haas F.B."/>
            <person name="Piednoel M."/>
            <person name="Gundlach H."/>
            <person name="Van Bel M."/>
            <person name="Meyberg R."/>
            <person name="Vives C."/>
            <person name="Morata J."/>
            <person name="Symeonidi A."/>
            <person name="Hiss M."/>
            <person name="Muchero W."/>
            <person name="Kamisugi Y."/>
            <person name="Saleh O."/>
            <person name="Blanc G."/>
            <person name="Decker E.L."/>
            <person name="van Gessel N."/>
            <person name="Grimwood J."/>
            <person name="Hayes R.D."/>
            <person name="Graham S.W."/>
            <person name="Gunter L.E."/>
            <person name="McDaniel S.F."/>
            <person name="Hoernstein S.N.W."/>
            <person name="Larsson A."/>
            <person name="Li F.W."/>
            <person name="Perroud P.F."/>
            <person name="Phillips J."/>
            <person name="Ranjan P."/>
            <person name="Rokshar D.S."/>
            <person name="Rothfels C.J."/>
            <person name="Schneider L."/>
            <person name="Shu S."/>
            <person name="Stevenson D.W."/>
            <person name="Thummler F."/>
            <person name="Tillich M."/>
            <person name="Villarreal Aguilar J.C."/>
            <person name="Widiez T."/>
            <person name="Wong G.K."/>
            <person name="Wymore A."/>
            <person name="Zhang Y."/>
            <person name="Zimmer A.D."/>
            <person name="Quatrano R.S."/>
            <person name="Mayer K.F.X."/>
            <person name="Goodstein D."/>
            <person name="Casacuberta J.M."/>
            <person name="Vandepoele K."/>
            <person name="Reski R."/>
            <person name="Cuming A.C."/>
            <person name="Tuskan G.A."/>
            <person name="Maumus F."/>
            <person name="Salse J."/>
            <person name="Schmutz J."/>
            <person name="Rensing S.A."/>
        </authorList>
    </citation>
    <scope>NUCLEOTIDE SEQUENCE [LARGE SCALE GENOMIC DNA]</scope>
    <source>
        <strain evidence="15 16">cv. Gransden 2004</strain>
    </source>
</reference>
<dbReference type="GO" id="GO:0000036">
    <property type="term" value="F:acyl carrier activity"/>
    <property type="evidence" value="ECO:0000318"/>
    <property type="project" value="GO_Central"/>
</dbReference>
<dbReference type="SUPFAM" id="SSF54637">
    <property type="entry name" value="Thioesterase/thiol ester dehydrase-isomerase"/>
    <property type="match status" value="2"/>
</dbReference>
<evidence type="ECO:0000256" key="2">
    <source>
        <dbReference type="ARBA" id="ARBA00006500"/>
    </source>
</evidence>
<evidence type="ECO:0000256" key="11">
    <source>
        <dbReference type="RuleBase" id="RU363096"/>
    </source>
</evidence>
<evidence type="ECO:0000256" key="9">
    <source>
        <dbReference type="ARBA" id="ARBA00023098"/>
    </source>
</evidence>
<dbReference type="CDD" id="cd00586">
    <property type="entry name" value="4HBT"/>
    <property type="match status" value="1"/>
</dbReference>
<dbReference type="EMBL" id="ABEU02000025">
    <property type="protein sequence ID" value="PNR27524.1"/>
    <property type="molecule type" value="Genomic_DNA"/>
</dbReference>
<evidence type="ECO:0000256" key="8">
    <source>
        <dbReference type="ARBA" id="ARBA00022946"/>
    </source>
</evidence>
<sequence>MEAPIVVTIGLASAASTSHPCTFGKSGLRMLRSVQRCFQRIVYRQTFVIRSYEAGFDKIASIETIANLFQETTLNHVVMSKCVGDGMGTTHAMMRHRLIWVVTRMHVEVDRYPVWGDVVEIDSWVDAEGKNGMRRDFIVRDYTSGEVIARATSTWVMMNQDTTRLSKIPEDVLAEISPFYLNKKCMQSERCQKIKKLTSSAPYIRSDLVPRLRDIDMNQHVNNVKYISWVFESVPQSLVVAHELASMTLEYRRECTPSDVVQSLSCPDTHHSTLGECRNDSSSLHSGLDGSPDAVSCSEGALKSATFSLPKTGPVQYTHLVRMQSNGADIVYGRTEWRVKDRYAGANGTKPCVSHNSSWAWQKPTIPHKNQQVPWPCK</sequence>
<keyword evidence="5 11" id="KW-0934">Plastid</keyword>
<dbReference type="InterPro" id="IPR029069">
    <property type="entry name" value="HotDog_dom_sf"/>
</dbReference>
<protein>
    <recommendedName>
        <fullName evidence="11">Acyl-[acyl-carrier-protein] hydrolase</fullName>
        <ecNumber evidence="11">3.1.2.-</ecNumber>
    </recommendedName>
</protein>
<evidence type="ECO:0000256" key="6">
    <source>
        <dbReference type="ARBA" id="ARBA00022801"/>
    </source>
</evidence>
<keyword evidence="8" id="KW-0809">Transit peptide</keyword>
<evidence type="ECO:0000256" key="3">
    <source>
        <dbReference type="ARBA" id="ARBA00022516"/>
    </source>
</evidence>
<feature type="domain" description="Acyl-ACP thioesterase N-terminal hotdog" evidence="12">
    <location>
        <begin position="42"/>
        <end position="176"/>
    </location>
</feature>